<dbReference type="SUPFAM" id="SSF47413">
    <property type="entry name" value="lambda repressor-like DNA-binding domains"/>
    <property type="match status" value="1"/>
</dbReference>
<evidence type="ECO:0000313" key="6">
    <source>
        <dbReference type="Proteomes" id="UP000462055"/>
    </source>
</evidence>
<evidence type="ECO:0000256" key="2">
    <source>
        <dbReference type="ARBA" id="ARBA00023125"/>
    </source>
</evidence>
<dbReference type="Gene3D" id="3.40.50.2300">
    <property type="match status" value="2"/>
</dbReference>
<sequence>MPSYVLPRGSYVPLHGCPALVCFPCPTSPREAHVPVAGRPTSKDVAQEAGVSQSTVSLVLGGKWSGRVSPATARSVRTAAERLGYRPNQAARNLRLGTTRTVLLMVPTLTAPFFGPVYTGAARVAARHGFGVVVSTWPDGADGPAESPFPAPHEAIDGVLASSMPAAALERFHGTPAVLLDSGPDADVPTVDFGVAAGMRAIAAHLAGLGHRRFGHVAAGVDQWTFRARTEVLAAEVAALPGGVLTRAACAIDVASARDAAQRLLARPDPPTALVCDDDLIAAGAYKAARALGLDVPGEVSVTGFDDVLLATALEPELTTVRLPAEELGAQGMTALLDLLDGGRPAPRVLPGRLVVRGSSAPPRALL</sequence>
<name>A0A6I4MDA7_9ACTN</name>
<dbReference type="GO" id="GO:0003700">
    <property type="term" value="F:DNA-binding transcription factor activity"/>
    <property type="evidence" value="ECO:0007669"/>
    <property type="project" value="TreeGrafter"/>
</dbReference>
<dbReference type="SMART" id="SM00354">
    <property type="entry name" value="HTH_LACI"/>
    <property type="match status" value="1"/>
</dbReference>
<dbReference type="PANTHER" id="PTHR30146:SF138">
    <property type="entry name" value="TRANSCRIPTIONAL REGULATORY PROTEIN"/>
    <property type="match status" value="1"/>
</dbReference>
<organism evidence="5 6">
    <name type="scientific">Actinomadura physcomitrii</name>
    <dbReference type="NCBI Taxonomy" id="2650748"/>
    <lineage>
        <taxon>Bacteria</taxon>
        <taxon>Bacillati</taxon>
        <taxon>Actinomycetota</taxon>
        <taxon>Actinomycetes</taxon>
        <taxon>Streptosporangiales</taxon>
        <taxon>Thermomonosporaceae</taxon>
        <taxon>Actinomadura</taxon>
    </lineage>
</organism>
<dbReference type="PROSITE" id="PS50932">
    <property type="entry name" value="HTH_LACI_2"/>
    <property type="match status" value="1"/>
</dbReference>
<dbReference type="Pfam" id="PF13377">
    <property type="entry name" value="Peripla_BP_3"/>
    <property type="match status" value="1"/>
</dbReference>
<evidence type="ECO:0000256" key="1">
    <source>
        <dbReference type="ARBA" id="ARBA00023015"/>
    </source>
</evidence>
<dbReference type="InterPro" id="IPR046335">
    <property type="entry name" value="LacI/GalR-like_sensor"/>
</dbReference>
<dbReference type="PANTHER" id="PTHR30146">
    <property type="entry name" value="LACI-RELATED TRANSCRIPTIONAL REPRESSOR"/>
    <property type="match status" value="1"/>
</dbReference>
<dbReference type="InterPro" id="IPR028082">
    <property type="entry name" value="Peripla_BP_I"/>
</dbReference>
<dbReference type="Proteomes" id="UP000462055">
    <property type="component" value="Unassembled WGS sequence"/>
</dbReference>
<reference evidence="5" key="1">
    <citation type="submission" date="2019-12" db="EMBL/GenBank/DDBJ databases">
        <title>Actinomadura physcomitrii sp. nov., a novel actinomycete isolated from moss [Physcomitrium sphaericum (Ludw) Fuernr].</title>
        <authorList>
            <person name="Zhuang X."/>
        </authorList>
    </citation>
    <scope>NUCLEOTIDE SEQUENCE [LARGE SCALE GENOMIC DNA]</scope>
    <source>
        <strain evidence="5">LD22</strain>
    </source>
</reference>
<dbReference type="InterPro" id="IPR010982">
    <property type="entry name" value="Lambda_DNA-bd_dom_sf"/>
</dbReference>
<dbReference type="InterPro" id="IPR000843">
    <property type="entry name" value="HTH_LacI"/>
</dbReference>
<dbReference type="Gene3D" id="1.10.260.40">
    <property type="entry name" value="lambda repressor-like DNA-binding domains"/>
    <property type="match status" value="1"/>
</dbReference>
<dbReference type="CDD" id="cd01392">
    <property type="entry name" value="HTH_LacI"/>
    <property type="match status" value="1"/>
</dbReference>
<feature type="domain" description="HTH lacI-type" evidence="4">
    <location>
        <begin position="40"/>
        <end position="96"/>
    </location>
</feature>
<dbReference type="Pfam" id="PF00356">
    <property type="entry name" value="LacI"/>
    <property type="match status" value="1"/>
</dbReference>
<evidence type="ECO:0000259" key="4">
    <source>
        <dbReference type="PROSITE" id="PS50932"/>
    </source>
</evidence>
<keyword evidence="3" id="KW-0804">Transcription</keyword>
<evidence type="ECO:0000313" key="5">
    <source>
        <dbReference type="EMBL" id="MWA04218.1"/>
    </source>
</evidence>
<keyword evidence="1" id="KW-0805">Transcription regulation</keyword>
<dbReference type="AlphaFoldDB" id="A0A6I4MDA7"/>
<dbReference type="CDD" id="cd06267">
    <property type="entry name" value="PBP1_LacI_sugar_binding-like"/>
    <property type="match status" value="1"/>
</dbReference>
<dbReference type="EMBL" id="WBMS02000025">
    <property type="protein sequence ID" value="MWA04218.1"/>
    <property type="molecule type" value="Genomic_DNA"/>
</dbReference>
<proteinExistence type="predicted"/>
<keyword evidence="6" id="KW-1185">Reference proteome</keyword>
<dbReference type="GO" id="GO:0000976">
    <property type="term" value="F:transcription cis-regulatory region binding"/>
    <property type="evidence" value="ECO:0007669"/>
    <property type="project" value="TreeGrafter"/>
</dbReference>
<evidence type="ECO:0000256" key="3">
    <source>
        <dbReference type="ARBA" id="ARBA00023163"/>
    </source>
</evidence>
<keyword evidence="2 5" id="KW-0238">DNA-binding</keyword>
<dbReference type="SUPFAM" id="SSF53822">
    <property type="entry name" value="Periplasmic binding protein-like I"/>
    <property type="match status" value="1"/>
</dbReference>
<gene>
    <name evidence="5" type="ORF">F8568_028340</name>
</gene>
<comment type="caution">
    <text evidence="5">The sequence shown here is derived from an EMBL/GenBank/DDBJ whole genome shotgun (WGS) entry which is preliminary data.</text>
</comment>
<accession>A0A6I4MDA7</accession>
<protein>
    <submittedName>
        <fullName evidence="5">LacI family DNA-binding transcriptional regulator</fullName>
    </submittedName>
</protein>